<evidence type="ECO:0000256" key="1">
    <source>
        <dbReference type="SAM" id="MobiDB-lite"/>
    </source>
</evidence>
<evidence type="ECO:0000313" key="4">
    <source>
        <dbReference type="EMBL" id="GMH96496.1"/>
    </source>
</evidence>
<evidence type="ECO:0000313" key="5">
    <source>
        <dbReference type="Proteomes" id="UP001165085"/>
    </source>
</evidence>
<keyword evidence="5" id="KW-1185">Reference proteome</keyword>
<name>A0A9W7BY01_9STRA</name>
<dbReference type="PANTHER" id="PTHR32060:SF22">
    <property type="entry name" value="CARBOXYL-TERMINAL-PROCESSING PEPTIDASE 3, CHLOROPLASTIC"/>
    <property type="match status" value="1"/>
</dbReference>
<reference evidence="5" key="1">
    <citation type="journal article" date="2023" name="Commun. Biol.">
        <title>Genome analysis of Parmales, the sister group of diatoms, reveals the evolutionary specialization of diatoms from phago-mixotrophs to photoautotrophs.</title>
        <authorList>
            <person name="Ban H."/>
            <person name="Sato S."/>
            <person name="Yoshikawa S."/>
            <person name="Yamada K."/>
            <person name="Nakamura Y."/>
            <person name="Ichinomiya M."/>
            <person name="Sato N."/>
            <person name="Blanc-Mathieu R."/>
            <person name="Endo H."/>
            <person name="Kuwata A."/>
            <person name="Ogata H."/>
        </authorList>
    </citation>
    <scope>NUCLEOTIDE SEQUENCE [LARGE SCALE GENOMIC DNA]</scope>
    <source>
        <strain evidence="5">NIES 3701</strain>
    </source>
</reference>
<dbReference type="InterPro" id="IPR036034">
    <property type="entry name" value="PDZ_sf"/>
</dbReference>
<keyword evidence="2" id="KW-0732">Signal</keyword>
<feature type="compositionally biased region" description="Basic and acidic residues" evidence="1">
    <location>
        <begin position="449"/>
        <end position="481"/>
    </location>
</feature>
<accession>A0A9W7BY01</accession>
<feature type="chain" id="PRO_5040945613" description="Tail specific protease domain-containing protein" evidence="2">
    <location>
        <begin position="19"/>
        <end position="612"/>
    </location>
</feature>
<dbReference type="Gene3D" id="3.30.750.44">
    <property type="match status" value="2"/>
</dbReference>
<dbReference type="OrthoDB" id="43580at2759"/>
<sequence length="612" mass="67458">MLRLMIVALSLCLTLSYTNLPPHIPFRRISSLSTSSTTFRTQRTHLFYKRRQPTDPPLPQLKKNQKYQKNVLPSALALAISLSLLAFSYSTQAPQPPPSPPDTPSYDAAVDLIRYSFYDNTGGALFERTPQGIDYWSKKIRNLKPARTEEDMISSILEKINDPFSSYIPPHSQFDARKEITQSKNNPGFLGSGAIVSLLPLRSTLFPSAFVPPQSKFLPSSTFSKLFPEVTAVLPGSLAERSGISTGTLILKVGDSPWFSGPRGRESFEVFNNDALPVNERYVSQRKSNVGVGTGGLFGKVKLVVATPVVREEGTFEVIDGWRISTVFLGDPEEKTNLNAVEFTMINAGKSRVAYARLPNFSRKSSTSLVSKFEGVDVNALSGVILDLRNNFGGVIQESFMLAGGIIGVDSQDTVLAYTLDSRGAFRPQEVGEFFGDHRFPGFFMSATGREDERRKGDDGEYEKPSSFKSLAERRKDKEKTQQPPQRRGGRKHPKIVILTNEGTASSAEVFTAALRDNGQATVVGTRTYGKGLIQHIFPLENGKLKLTIGEYLTPKLQHVSAVGEAKNSNYFGGGIKPDVLCRSEGIPEKKENDLCVKIALEELGLEEDIEI</sequence>
<dbReference type="PANTHER" id="PTHR32060">
    <property type="entry name" value="TAIL-SPECIFIC PROTEASE"/>
    <property type="match status" value="1"/>
</dbReference>
<comment type="caution">
    <text evidence="4">The sequence shown here is derived from an EMBL/GenBank/DDBJ whole genome shotgun (WGS) entry which is preliminary data.</text>
</comment>
<dbReference type="GO" id="GO:0008236">
    <property type="term" value="F:serine-type peptidase activity"/>
    <property type="evidence" value="ECO:0007669"/>
    <property type="project" value="InterPro"/>
</dbReference>
<dbReference type="Gene3D" id="2.30.42.10">
    <property type="match status" value="1"/>
</dbReference>
<gene>
    <name evidence="4" type="ORF">TrST_g12595</name>
</gene>
<dbReference type="AlphaFoldDB" id="A0A9W7BY01"/>
<dbReference type="GO" id="GO:0006508">
    <property type="term" value="P:proteolysis"/>
    <property type="evidence" value="ECO:0007669"/>
    <property type="project" value="InterPro"/>
</dbReference>
<dbReference type="SMART" id="SM00245">
    <property type="entry name" value="TSPc"/>
    <property type="match status" value="1"/>
</dbReference>
<dbReference type="GO" id="GO:0004175">
    <property type="term" value="F:endopeptidase activity"/>
    <property type="evidence" value="ECO:0007669"/>
    <property type="project" value="TreeGrafter"/>
</dbReference>
<dbReference type="EMBL" id="BRXY01000469">
    <property type="protein sequence ID" value="GMH96496.1"/>
    <property type="molecule type" value="Genomic_DNA"/>
</dbReference>
<dbReference type="InterPro" id="IPR029045">
    <property type="entry name" value="ClpP/crotonase-like_dom_sf"/>
</dbReference>
<dbReference type="Proteomes" id="UP001165085">
    <property type="component" value="Unassembled WGS sequence"/>
</dbReference>
<protein>
    <recommendedName>
        <fullName evidence="3">Tail specific protease domain-containing protein</fullName>
    </recommendedName>
</protein>
<proteinExistence type="predicted"/>
<dbReference type="SUPFAM" id="SSF52096">
    <property type="entry name" value="ClpP/crotonase"/>
    <property type="match status" value="1"/>
</dbReference>
<organism evidence="4 5">
    <name type="scientific">Triparma strigata</name>
    <dbReference type="NCBI Taxonomy" id="1606541"/>
    <lineage>
        <taxon>Eukaryota</taxon>
        <taxon>Sar</taxon>
        <taxon>Stramenopiles</taxon>
        <taxon>Ochrophyta</taxon>
        <taxon>Bolidophyceae</taxon>
        <taxon>Parmales</taxon>
        <taxon>Triparmaceae</taxon>
        <taxon>Triparma</taxon>
    </lineage>
</organism>
<evidence type="ECO:0000259" key="3">
    <source>
        <dbReference type="SMART" id="SM00245"/>
    </source>
</evidence>
<dbReference type="Pfam" id="PF03572">
    <property type="entry name" value="Peptidase_S41"/>
    <property type="match status" value="1"/>
</dbReference>
<evidence type="ECO:0000256" key="2">
    <source>
        <dbReference type="SAM" id="SignalP"/>
    </source>
</evidence>
<feature type="domain" description="Tail specific protease" evidence="3">
    <location>
        <begin position="311"/>
        <end position="583"/>
    </location>
</feature>
<dbReference type="InterPro" id="IPR005151">
    <property type="entry name" value="Tail-specific_protease"/>
</dbReference>
<feature type="signal peptide" evidence="2">
    <location>
        <begin position="1"/>
        <end position="18"/>
    </location>
</feature>
<feature type="region of interest" description="Disordered" evidence="1">
    <location>
        <begin position="449"/>
        <end position="496"/>
    </location>
</feature>
<dbReference type="Gene3D" id="3.90.226.10">
    <property type="entry name" value="2-enoyl-CoA Hydratase, Chain A, domain 1"/>
    <property type="match status" value="2"/>
</dbReference>